<sequence length="79" mass="9196">MMSRQIYNYKSFTNLVFKPTCITLVINNKEVSGFDLRIGTDELRKQIIAGVPEAEIRKSWQPGLQKFKAIRAKYLLYPD</sequence>
<evidence type="ECO:0000259" key="1">
    <source>
        <dbReference type="Pfam" id="PF20732"/>
    </source>
</evidence>
<evidence type="ECO:0000313" key="3">
    <source>
        <dbReference type="Proteomes" id="UP000248198"/>
    </source>
</evidence>
<gene>
    <name evidence="2" type="ORF">B0O44_104552</name>
</gene>
<dbReference type="Proteomes" id="UP000248198">
    <property type="component" value="Unassembled WGS sequence"/>
</dbReference>
<dbReference type="AlphaFoldDB" id="A0A318UDU4"/>
<evidence type="ECO:0000313" key="2">
    <source>
        <dbReference type="EMBL" id="PYF74381.1"/>
    </source>
</evidence>
<comment type="caution">
    <text evidence="2">The sequence shown here is derived from an EMBL/GenBank/DDBJ whole genome shotgun (WGS) entry which is preliminary data.</text>
</comment>
<dbReference type="RefSeq" id="WP_317047152.1">
    <property type="nucleotide sequence ID" value="NZ_QKLU01000004.1"/>
</dbReference>
<dbReference type="Pfam" id="PF20732">
    <property type="entry name" value="NamZ_C"/>
    <property type="match status" value="1"/>
</dbReference>
<feature type="domain" description="Peptidoglycan beta-N-acetylmuramidase NamZ C-terminal" evidence="1">
    <location>
        <begin position="25"/>
        <end position="77"/>
    </location>
</feature>
<keyword evidence="3" id="KW-1185">Reference proteome</keyword>
<reference evidence="2 3" key="1">
    <citation type="submission" date="2018-06" db="EMBL/GenBank/DDBJ databases">
        <title>Genomic Encyclopedia of Archaeal and Bacterial Type Strains, Phase II (KMG-II): from individual species to whole genera.</title>
        <authorList>
            <person name="Goeker M."/>
        </authorList>
    </citation>
    <scope>NUCLEOTIDE SEQUENCE [LARGE SCALE GENOMIC DNA]</scope>
    <source>
        <strain evidence="2 3">DSM 27372</strain>
    </source>
</reference>
<dbReference type="Gene3D" id="3.40.50.12170">
    <property type="entry name" value="Uncharacterised protein PF07075, DUF1343"/>
    <property type="match status" value="1"/>
</dbReference>
<accession>A0A318UDU4</accession>
<proteinExistence type="predicted"/>
<dbReference type="InterPro" id="IPR048503">
    <property type="entry name" value="NamZ_C"/>
</dbReference>
<organism evidence="2 3">
    <name type="scientific">Pedobacter nutrimenti</name>
    <dbReference type="NCBI Taxonomy" id="1241337"/>
    <lineage>
        <taxon>Bacteria</taxon>
        <taxon>Pseudomonadati</taxon>
        <taxon>Bacteroidota</taxon>
        <taxon>Sphingobacteriia</taxon>
        <taxon>Sphingobacteriales</taxon>
        <taxon>Sphingobacteriaceae</taxon>
        <taxon>Pedobacter</taxon>
    </lineage>
</organism>
<protein>
    <submittedName>
        <fullName evidence="2">Uncharacterized protein DUF1343</fullName>
    </submittedName>
</protein>
<dbReference type="Gene3D" id="3.90.1150.140">
    <property type="match status" value="1"/>
</dbReference>
<name>A0A318UDU4_9SPHI</name>
<dbReference type="EMBL" id="QKLU01000004">
    <property type="protein sequence ID" value="PYF74381.1"/>
    <property type="molecule type" value="Genomic_DNA"/>
</dbReference>